<comment type="caution">
    <text evidence="1">The sequence shown here is derived from an EMBL/GenBank/DDBJ whole genome shotgun (WGS) entry which is preliminary data.</text>
</comment>
<protein>
    <submittedName>
        <fullName evidence="1">Uncharacterized protein</fullName>
    </submittedName>
</protein>
<organism evidence="1 2">
    <name type="scientific">Mycena citricolor</name>
    <dbReference type="NCBI Taxonomy" id="2018698"/>
    <lineage>
        <taxon>Eukaryota</taxon>
        <taxon>Fungi</taxon>
        <taxon>Dikarya</taxon>
        <taxon>Basidiomycota</taxon>
        <taxon>Agaricomycotina</taxon>
        <taxon>Agaricomycetes</taxon>
        <taxon>Agaricomycetidae</taxon>
        <taxon>Agaricales</taxon>
        <taxon>Marasmiineae</taxon>
        <taxon>Mycenaceae</taxon>
        <taxon>Mycena</taxon>
    </lineage>
</organism>
<keyword evidence="2" id="KW-1185">Reference proteome</keyword>
<evidence type="ECO:0000313" key="2">
    <source>
        <dbReference type="Proteomes" id="UP001295794"/>
    </source>
</evidence>
<evidence type="ECO:0000313" key="1">
    <source>
        <dbReference type="EMBL" id="CAK5265831.1"/>
    </source>
</evidence>
<proteinExistence type="predicted"/>
<dbReference type="AlphaFoldDB" id="A0AAD2GY93"/>
<gene>
    <name evidence="1" type="ORF">MYCIT1_LOCUS7129</name>
</gene>
<accession>A0AAD2GY93</accession>
<feature type="non-terminal residue" evidence="1">
    <location>
        <position position="1"/>
    </location>
</feature>
<sequence>MGGRLMAFRAKYGTTRNAAIGRCRTEPSSSQRMYAPPRFREMTTRGPRTRSPRLKSKSRIVDACSCSKRAAARSLAPYTSEWSWDRWDRRFCRAIAWRAMSSVVERTDSGGGSNEVWRASHPSSDGDTVCPEDRVCGAMPLRLVSIGGFEERLSDIKMRSLSKVGLGIVPGYPDVLDPVLFLELQRAPSAEQVFEDPQCQRLGIFTAEHTEFGVVGSNVPSDVMGHMWPPEPLGNEGAGRIEAFMTGIIVCCSEDGQAAFHGDYKFV</sequence>
<dbReference type="EMBL" id="CAVNYO010000102">
    <property type="protein sequence ID" value="CAK5265831.1"/>
    <property type="molecule type" value="Genomic_DNA"/>
</dbReference>
<dbReference type="Proteomes" id="UP001295794">
    <property type="component" value="Unassembled WGS sequence"/>
</dbReference>
<reference evidence="1" key="1">
    <citation type="submission" date="2023-11" db="EMBL/GenBank/DDBJ databases">
        <authorList>
            <person name="De Vega J J."/>
            <person name="De Vega J J."/>
        </authorList>
    </citation>
    <scope>NUCLEOTIDE SEQUENCE</scope>
</reference>
<name>A0AAD2GY93_9AGAR</name>